<keyword evidence="7" id="KW-0808">Transferase</keyword>
<keyword evidence="18" id="KW-0966">Cell projection</keyword>
<comment type="similarity">
    <text evidence="4 28">Belongs to the PPP phosphatase family.</text>
</comment>
<dbReference type="GO" id="GO:0007060">
    <property type="term" value="P:male meiosis chromosome segregation"/>
    <property type="evidence" value="ECO:0007669"/>
    <property type="project" value="UniProtKB-ARBA"/>
</dbReference>
<dbReference type="EC" id="3.1.3.16" evidence="28"/>
<evidence type="ECO:0000256" key="7">
    <source>
        <dbReference type="ARBA" id="ARBA00022679"/>
    </source>
</evidence>
<dbReference type="EMBL" id="CANHGI010000005">
    <property type="protein sequence ID" value="CAI5451702.1"/>
    <property type="molecule type" value="Genomic_DNA"/>
</dbReference>
<evidence type="ECO:0000256" key="25">
    <source>
        <dbReference type="ARBA" id="ARBA00054219"/>
    </source>
</evidence>
<dbReference type="GO" id="GO:0004722">
    <property type="term" value="F:protein serine/threonine phosphatase activity"/>
    <property type="evidence" value="ECO:0007669"/>
    <property type="project" value="UniProtKB-EC"/>
</dbReference>
<comment type="cofactor">
    <cofactor evidence="1">
        <name>Mg(2+)</name>
        <dbReference type="ChEBI" id="CHEBI:18420"/>
    </cofactor>
</comment>
<dbReference type="Pfam" id="PF03328">
    <property type="entry name" value="HpcH_HpaI"/>
    <property type="match status" value="1"/>
</dbReference>
<dbReference type="GO" id="GO:0005739">
    <property type="term" value="C:mitochondrion"/>
    <property type="evidence" value="ECO:0007669"/>
    <property type="project" value="UniProtKB-SubCell"/>
</dbReference>
<dbReference type="GO" id="GO:0031143">
    <property type="term" value="C:pseudopodium"/>
    <property type="evidence" value="ECO:0007669"/>
    <property type="project" value="UniProtKB-SubCell"/>
</dbReference>
<keyword evidence="6" id="KW-0158">Chromosome</keyword>
<dbReference type="InterPro" id="IPR015813">
    <property type="entry name" value="Pyrv/PenolPyrv_kinase-like_dom"/>
</dbReference>
<dbReference type="GO" id="GO:0004474">
    <property type="term" value="F:malate synthase activity"/>
    <property type="evidence" value="ECO:0007669"/>
    <property type="project" value="UniProtKB-EC"/>
</dbReference>
<evidence type="ECO:0000256" key="22">
    <source>
        <dbReference type="ARBA" id="ARBA00048336"/>
    </source>
</evidence>
<dbReference type="PROSITE" id="PS00125">
    <property type="entry name" value="SER_THR_PHOSPHATASE"/>
    <property type="match status" value="1"/>
</dbReference>
<name>A0A9P1IX06_9PELO</name>
<keyword evidence="14" id="KW-0007">Acetylation</keyword>
<evidence type="ECO:0000313" key="30">
    <source>
        <dbReference type="EMBL" id="CAI5451702.1"/>
    </source>
</evidence>
<dbReference type="InterPro" id="IPR031675">
    <property type="entry name" value="STPPase_N"/>
</dbReference>
<dbReference type="SMART" id="SM00156">
    <property type="entry name" value="PP2Ac"/>
    <property type="match status" value="1"/>
</dbReference>
<comment type="subcellular location">
    <subcellularLocation>
        <location evidence="19">Cell projection</location>
        <location evidence="19">Pseudopodium</location>
    </subcellularLocation>
    <subcellularLocation>
        <location evidence="3">Chromosome</location>
    </subcellularLocation>
    <subcellularLocation>
        <location evidence="2">Mitochondrion</location>
    </subcellularLocation>
</comment>
<dbReference type="Pfam" id="PF00149">
    <property type="entry name" value="Metallophos"/>
    <property type="match status" value="1"/>
</dbReference>
<comment type="similarity">
    <text evidence="27">Belongs to the HpcH/HpaI aldolase family. Citrate lyase beta subunit-like subfamily.</text>
</comment>
<keyword evidence="10" id="KW-0460">Magnesium</keyword>
<evidence type="ECO:0000256" key="12">
    <source>
        <dbReference type="ARBA" id="ARBA00022912"/>
    </source>
</evidence>
<evidence type="ECO:0000256" key="23">
    <source>
        <dbReference type="ARBA" id="ARBA00051623"/>
    </source>
</evidence>
<keyword evidence="15" id="KW-0496">Mitochondrion</keyword>
<evidence type="ECO:0000256" key="28">
    <source>
        <dbReference type="RuleBase" id="RU004273"/>
    </source>
</evidence>
<evidence type="ECO:0000256" key="8">
    <source>
        <dbReference type="ARBA" id="ARBA00022723"/>
    </source>
</evidence>
<dbReference type="SUPFAM" id="SSF51621">
    <property type="entry name" value="Phosphoenolpyruvate/pyruvate domain"/>
    <property type="match status" value="1"/>
</dbReference>
<evidence type="ECO:0000256" key="15">
    <source>
        <dbReference type="ARBA" id="ARBA00023128"/>
    </source>
</evidence>
<evidence type="ECO:0000256" key="19">
    <source>
        <dbReference type="ARBA" id="ARBA00037818"/>
    </source>
</evidence>
<dbReference type="Proteomes" id="UP001152747">
    <property type="component" value="Unassembled WGS sequence"/>
</dbReference>
<dbReference type="FunFam" id="3.60.21.10:FF:000026">
    <property type="entry name" value="Serine/threonine-protein phosphatase"/>
    <property type="match status" value="1"/>
</dbReference>
<comment type="catalytic activity">
    <reaction evidence="22 28">
        <text>O-phospho-L-threonyl-[protein] + H2O = L-threonyl-[protein] + phosphate</text>
        <dbReference type="Rhea" id="RHEA:47004"/>
        <dbReference type="Rhea" id="RHEA-COMP:11060"/>
        <dbReference type="Rhea" id="RHEA-COMP:11605"/>
        <dbReference type="ChEBI" id="CHEBI:15377"/>
        <dbReference type="ChEBI" id="CHEBI:30013"/>
        <dbReference type="ChEBI" id="CHEBI:43474"/>
        <dbReference type="ChEBI" id="CHEBI:61977"/>
        <dbReference type="EC" id="3.1.3.16"/>
    </reaction>
</comment>
<dbReference type="GO" id="GO:0031272">
    <property type="term" value="P:regulation of pseudopodium assembly"/>
    <property type="evidence" value="ECO:0007669"/>
    <property type="project" value="UniProtKB-ARBA"/>
</dbReference>
<keyword evidence="16" id="KW-0464">Manganese</keyword>
<dbReference type="InterPro" id="IPR005000">
    <property type="entry name" value="Aldolase/citrate-lyase_domain"/>
</dbReference>
<comment type="function">
    <text evidence="25">Probable phosphatase which plays a redundant role with gsp-4 in spermatogenesis by regulating sister chromatid segregation during meiosis. In addition, involved in sperm motility by controlling the dynamic disassembly of major sperm proteins (MSP) in the spermatozoan pseudopodium.</text>
</comment>
<dbReference type="AlphaFoldDB" id="A0A9P1IX06"/>
<keyword evidence="12" id="KW-0904">Protein phosphatase</keyword>
<comment type="catalytic activity">
    <reaction evidence="20">
        <text>O-phospho-L-seryl-[protein] + H2O = L-seryl-[protein] + phosphate</text>
        <dbReference type="Rhea" id="RHEA:20629"/>
        <dbReference type="Rhea" id="RHEA-COMP:9863"/>
        <dbReference type="Rhea" id="RHEA-COMP:11604"/>
        <dbReference type="ChEBI" id="CHEBI:15377"/>
        <dbReference type="ChEBI" id="CHEBI:29999"/>
        <dbReference type="ChEBI" id="CHEBI:43474"/>
        <dbReference type="ChEBI" id="CHEBI:83421"/>
        <dbReference type="EC" id="3.1.3.16"/>
    </reaction>
</comment>
<keyword evidence="11" id="KW-0744">Spermatogenesis</keyword>
<evidence type="ECO:0000256" key="14">
    <source>
        <dbReference type="ARBA" id="ARBA00022990"/>
    </source>
</evidence>
<reference evidence="30" key="1">
    <citation type="submission" date="2022-11" db="EMBL/GenBank/DDBJ databases">
        <authorList>
            <person name="Kikuchi T."/>
        </authorList>
    </citation>
    <scope>NUCLEOTIDE SEQUENCE</scope>
    <source>
        <strain evidence="30">PS1010</strain>
    </source>
</reference>
<keyword evidence="13" id="KW-0809">Transit peptide</keyword>
<dbReference type="FunFam" id="3.20.20.60:FF:000014">
    <property type="entry name" value="Citrate lyase subunit beta-like protein"/>
    <property type="match status" value="1"/>
</dbReference>
<dbReference type="SUPFAM" id="SSF56300">
    <property type="entry name" value="Metallo-dependent phosphatases"/>
    <property type="match status" value="1"/>
</dbReference>
<comment type="caution">
    <text evidence="30">The sequence shown here is derived from an EMBL/GenBank/DDBJ whole genome shotgun (WGS) entry which is preliminary data.</text>
</comment>
<evidence type="ECO:0000256" key="24">
    <source>
        <dbReference type="ARBA" id="ARBA00051672"/>
    </source>
</evidence>
<dbReference type="PANTHER" id="PTHR11668:SF231">
    <property type="entry name" value="SERINE_THREONINE-PROTEIN PHOSPHATASE"/>
    <property type="match status" value="1"/>
</dbReference>
<dbReference type="PANTHER" id="PTHR11668">
    <property type="entry name" value="SERINE/THREONINE PROTEIN PHOSPHATASE"/>
    <property type="match status" value="1"/>
</dbReference>
<dbReference type="InterPro" id="IPR006186">
    <property type="entry name" value="Ser/Thr-sp_prot-phosphatase"/>
</dbReference>
<comment type="catalytic activity">
    <reaction evidence="21">
        <text>glyoxylate + acetyl-CoA + H2O = (S)-malate + CoA + H(+)</text>
        <dbReference type="Rhea" id="RHEA:18181"/>
        <dbReference type="ChEBI" id="CHEBI:15377"/>
        <dbReference type="ChEBI" id="CHEBI:15378"/>
        <dbReference type="ChEBI" id="CHEBI:15589"/>
        <dbReference type="ChEBI" id="CHEBI:36655"/>
        <dbReference type="ChEBI" id="CHEBI:57287"/>
        <dbReference type="ChEBI" id="CHEBI:57288"/>
        <dbReference type="EC" id="2.3.3.9"/>
    </reaction>
</comment>
<evidence type="ECO:0000256" key="11">
    <source>
        <dbReference type="ARBA" id="ARBA00022871"/>
    </source>
</evidence>
<dbReference type="GO" id="GO:0005634">
    <property type="term" value="C:nucleus"/>
    <property type="evidence" value="ECO:0007669"/>
    <property type="project" value="TreeGrafter"/>
</dbReference>
<evidence type="ECO:0000256" key="26">
    <source>
        <dbReference type="ARBA" id="ARBA00055540"/>
    </source>
</evidence>
<dbReference type="InterPro" id="IPR050341">
    <property type="entry name" value="PP1_catalytic_subunit"/>
</dbReference>
<evidence type="ECO:0000256" key="6">
    <source>
        <dbReference type="ARBA" id="ARBA00022454"/>
    </source>
</evidence>
<evidence type="ECO:0000256" key="9">
    <source>
        <dbReference type="ARBA" id="ARBA00022801"/>
    </source>
</evidence>
<dbReference type="GO" id="GO:0106064">
    <property type="term" value="P:regulation of cobalamin metabolic process"/>
    <property type="evidence" value="ECO:0007669"/>
    <property type="project" value="UniProtKB-ARBA"/>
</dbReference>
<keyword evidence="11" id="KW-0221">Differentiation</keyword>
<dbReference type="InterPro" id="IPR040442">
    <property type="entry name" value="Pyrv_kinase-like_dom_sf"/>
</dbReference>
<dbReference type="GO" id="GO:0097723">
    <property type="term" value="P:amoeboid sperm motility"/>
    <property type="evidence" value="ECO:0007669"/>
    <property type="project" value="UniProtKB-ARBA"/>
</dbReference>
<comment type="subunit">
    <text evidence="5">Homotrimer.</text>
</comment>
<evidence type="ECO:0000256" key="21">
    <source>
        <dbReference type="ARBA" id="ARBA00047918"/>
    </source>
</evidence>
<evidence type="ECO:0000256" key="1">
    <source>
        <dbReference type="ARBA" id="ARBA00001946"/>
    </source>
</evidence>
<evidence type="ECO:0000256" key="17">
    <source>
        <dbReference type="ARBA" id="ARBA00023239"/>
    </source>
</evidence>
<evidence type="ECO:0000256" key="16">
    <source>
        <dbReference type="ARBA" id="ARBA00023211"/>
    </source>
</evidence>
<comment type="catalytic activity">
    <reaction evidence="24">
        <text>(3S)-citramalyl-CoA = pyruvate + acetyl-CoA</text>
        <dbReference type="Rhea" id="RHEA:22612"/>
        <dbReference type="ChEBI" id="CHEBI:15361"/>
        <dbReference type="ChEBI" id="CHEBI:57288"/>
        <dbReference type="ChEBI" id="CHEBI:58668"/>
        <dbReference type="EC" id="4.1.3.25"/>
    </reaction>
</comment>
<feature type="domain" description="Serine/threonine specific protein phosphatases" evidence="29">
    <location>
        <begin position="450"/>
        <end position="455"/>
    </location>
</feature>
<evidence type="ECO:0000256" key="4">
    <source>
        <dbReference type="ARBA" id="ARBA00008294"/>
    </source>
</evidence>
<evidence type="ECO:0000256" key="20">
    <source>
        <dbReference type="ARBA" id="ARBA00047761"/>
    </source>
</evidence>
<dbReference type="OrthoDB" id="1773at2759"/>
<dbReference type="GO" id="GO:0007283">
    <property type="term" value="P:spermatogenesis"/>
    <property type="evidence" value="ECO:0007669"/>
    <property type="project" value="UniProtKB-KW"/>
</dbReference>
<keyword evidence="9 28" id="KW-0378">Hydrolase</keyword>
<dbReference type="InterPro" id="IPR004843">
    <property type="entry name" value="Calcineurin-like_PHP"/>
</dbReference>
<dbReference type="Gene3D" id="3.60.21.10">
    <property type="match status" value="1"/>
</dbReference>
<evidence type="ECO:0000256" key="2">
    <source>
        <dbReference type="ARBA" id="ARBA00004173"/>
    </source>
</evidence>
<dbReference type="GO" id="GO:0047777">
    <property type="term" value="F:(S)-citramalyl-CoA lyase activity"/>
    <property type="evidence" value="ECO:0007669"/>
    <property type="project" value="UniProtKB-EC"/>
</dbReference>
<evidence type="ECO:0000256" key="10">
    <source>
        <dbReference type="ARBA" id="ARBA00022842"/>
    </source>
</evidence>
<comment type="catalytic activity">
    <reaction evidence="23">
        <text>propanoyl-CoA + glyoxylate + H2O = 3-methylmalate + CoA + H(+)</text>
        <dbReference type="Rhea" id="RHEA:47628"/>
        <dbReference type="ChEBI" id="CHEBI:15377"/>
        <dbReference type="ChEBI" id="CHEBI:15378"/>
        <dbReference type="ChEBI" id="CHEBI:36655"/>
        <dbReference type="ChEBI" id="CHEBI:57287"/>
        <dbReference type="ChEBI" id="CHEBI:57392"/>
        <dbReference type="ChEBI" id="CHEBI:87810"/>
    </reaction>
</comment>
<keyword evidence="31" id="KW-1185">Reference proteome</keyword>
<protein>
    <recommendedName>
        <fullName evidence="28">Serine/threonine-protein phosphatase</fullName>
        <ecNumber evidence="28">3.1.3.16</ecNumber>
    </recommendedName>
</protein>
<comment type="function">
    <text evidence="26">Mitochondrial citramalyl-CoA lyase indirectly involved in the vitamin B12 metabolism. Converts citramalyl-CoA into acetyl-CoA and pyruvate in the C5-dicarboxylate catabolism pathway. The C5-dicarboxylate catabolism pathway is required to detoxify itaconate, a vitamin B12-poisoning metabolite. Also acts as a malate synthase in vitro, converting glyoxylate and acetyl-CoA to malate. Also displays malyl-CoA thioesterase activity. Also acts as a beta-methylmalate synthase in vitro, by mediating conversion of glyoxylate and propionyl-CoA to beta-methylmalate. Also has very weak citramalate synthase activity in vitro.</text>
</comment>
<dbReference type="InterPro" id="IPR029052">
    <property type="entry name" value="Metallo-depent_PP-like"/>
</dbReference>
<proteinExistence type="inferred from homology"/>
<evidence type="ECO:0000256" key="5">
    <source>
        <dbReference type="ARBA" id="ARBA00011233"/>
    </source>
</evidence>
<dbReference type="PRINTS" id="PR00114">
    <property type="entry name" value="STPHPHTASE"/>
</dbReference>
<evidence type="ECO:0000256" key="3">
    <source>
        <dbReference type="ARBA" id="ARBA00004286"/>
    </source>
</evidence>
<dbReference type="GO" id="GO:0018991">
    <property type="term" value="P:egg-laying behavior"/>
    <property type="evidence" value="ECO:0007669"/>
    <property type="project" value="UniProtKB-ARBA"/>
</dbReference>
<dbReference type="GO" id="GO:0000785">
    <property type="term" value="C:chromatin"/>
    <property type="evidence" value="ECO:0007669"/>
    <property type="project" value="UniProtKB-ARBA"/>
</dbReference>
<keyword evidence="17" id="KW-0456">Lyase</keyword>
<accession>A0A9P1IX06</accession>
<gene>
    <name evidence="30" type="ORF">CAMP_LOCUS14339</name>
</gene>
<evidence type="ECO:0000256" key="18">
    <source>
        <dbReference type="ARBA" id="ARBA00023273"/>
    </source>
</evidence>
<dbReference type="Gene3D" id="3.20.20.60">
    <property type="entry name" value="Phosphoenolpyruvate-binding domains"/>
    <property type="match status" value="1"/>
</dbReference>
<evidence type="ECO:0000259" key="29">
    <source>
        <dbReference type="PROSITE" id="PS00125"/>
    </source>
</evidence>
<evidence type="ECO:0000256" key="27">
    <source>
        <dbReference type="ARBA" id="ARBA00061542"/>
    </source>
</evidence>
<dbReference type="Pfam" id="PF16891">
    <property type="entry name" value="STPPase_N"/>
    <property type="match status" value="1"/>
</dbReference>
<evidence type="ECO:0000256" key="13">
    <source>
        <dbReference type="ARBA" id="ARBA00022946"/>
    </source>
</evidence>
<keyword evidence="8" id="KW-0479">Metal-binding</keyword>
<sequence length="637" mass="71772">MIIKRFASQFAGVRDAAKYIPRRSLLYVPASNQKMLDKIPQMISDSVVLELEDGVALTAKADARKNATQALNKLPFHTLSCQELGLRVNSVSSGLLEDDIKEVSKAEKLPQAFMVPKVDSPEDLASIYSIFKQYYGEDRITNTSTRFVIWIESARALLDMPRIVSSALNLHRQSGFFKLDAVVFGSDDYCADIGATRTSHGTETLFARQKFVAVCKAFQLQAIDSVYIDIKDLGGLKRQCDEGRLWGFTGKQVIHPSQVPTVHEQFLPPTDRIQWAQELVHAYSEHESLGKGAFQFRGQMIDRPLLLQALNIIQLVERVTAPNQGSLAIETELPKLDIDELIIKVLSVGKPEKSLTRTIKEQDLIALCTLARTIFLQQSVFIEVTAPIKICGDVHGQYSDVLRLFSITGFPPQHNYLFLGDYVDRGHQNIEVITLFFCYKIKYPENFFLLRGNHECPSINRVYGFFEECNRRYSSTRLWLAFQETFSAMPFSGLVSERILCMHGGLSPKLTSLSMLRDLSRTMDPPSPSLHLDLLWSDPDNTISGWAPNLRGVSYVFGPSIVNKMCEQLDIDLIARAHQVVQDGYEFFAQKKLVTIFSAPHYCGQFDNSAAVMSVDENLMCTFQILRSVIRKPKSAL</sequence>
<evidence type="ECO:0000313" key="31">
    <source>
        <dbReference type="Proteomes" id="UP001152747"/>
    </source>
</evidence>
<organism evidence="30 31">
    <name type="scientific">Caenorhabditis angaria</name>
    <dbReference type="NCBI Taxonomy" id="860376"/>
    <lineage>
        <taxon>Eukaryota</taxon>
        <taxon>Metazoa</taxon>
        <taxon>Ecdysozoa</taxon>
        <taxon>Nematoda</taxon>
        <taxon>Chromadorea</taxon>
        <taxon>Rhabditida</taxon>
        <taxon>Rhabditina</taxon>
        <taxon>Rhabditomorpha</taxon>
        <taxon>Rhabditoidea</taxon>
        <taxon>Rhabditidae</taxon>
        <taxon>Peloderinae</taxon>
        <taxon>Caenorhabditis</taxon>
    </lineage>
</organism>
<dbReference type="GO" id="GO:0046872">
    <property type="term" value="F:metal ion binding"/>
    <property type="evidence" value="ECO:0007669"/>
    <property type="project" value="UniProtKB-KW"/>
</dbReference>